<dbReference type="PANTHER" id="PTHR46796:SF6">
    <property type="entry name" value="ARAC SUBFAMILY"/>
    <property type="match status" value="1"/>
</dbReference>
<dbReference type="InterPro" id="IPR018062">
    <property type="entry name" value="HTH_AraC-typ_CS"/>
</dbReference>
<evidence type="ECO:0000313" key="6">
    <source>
        <dbReference type="EMBL" id="MCO1656372.1"/>
    </source>
</evidence>
<evidence type="ECO:0000256" key="2">
    <source>
        <dbReference type="ARBA" id="ARBA00023125"/>
    </source>
</evidence>
<dbReference type="PRINTS" id="PR00032">
    <property type="entry name" value="HTHARAC"/>
</dbReference>
<feature type="domain" description="HTH araC/xylS-type" evidence="5">
    <location>
        <begin position="211"/>
        <end position="312"/>
    </location>
</feature>
<dbReference type="PANTHER" id="PTHR46796">
    <property type="entry name" value="HTH-TYPE TRANSCRIPTIONAL ACTIVATOR RHAS-RELATED"/>
    <property type="match status" value="1"/>
</dbReference>
<evidence type="ECO:0000256" key="1">
    <source>
        <dbReference type="ARBA" id="ARBA00023015"/>
    </source>
</evidence>
<organism evidence="6 7">
    <name type="scientific">Pseudonocardia humida</name>
    <dbReference type="NCBI Taxonomy" id="2800819"/>
    <lineage>
        <taxon>Bacteria</taxon>
        <taxon>Bacillati</taxon>
        <taxon>Actinomycetota</taxon>
        <taxon>Actinomycetes</taxon>
        <taxon>Pseudonocardiales</taxon>
        <taxon>Pseudonocardiaceae</taxon>
        <taxon>Pseudonocardia</taxon>
    </lineage>
</organism>
<gene>
    <name evidence="6" type="ORF">KDL28_15025</name>
</gene>
<dbReference type="SUPFAM" id="SSF46689">
    <property type="entry name" value="Homeodomain-like"/>
    <property type="match status" value="1"/>
</dbReference>
<evidence type="ECO:0000256" key="3">
    <source>
        <dbReference type="ARBA" id="ARBA00023163"/>
    </source>
</evidence>
<dbReference type="Pfam" id="PF14525">
    <property type="entry name" value="AraC_binding_2"/>
    <property type="match status" value="1"/>
</dbReference>
<dbReference type="PROSITE" id="PS01124">
    <property type="entry name" value="HTH_ARAC_FAMILY_2"/>
    <property type="match status" value="1"/>
</dbReference>
<dbReference type="PROSITE" id="PS00041">
    <property type="entry name" value="HTH_ARAC_FAMILY_1"/>
    <property type="match status" value="1"/>
</dbReference>
<sequence>MLVLDTTSVPPADRAEAFQTTVSANCSTSAATFADPADVRAEVHAFELGSTKVLTIDASGTTLRRTPRMARAMDRQEIALALPLRAGNHMLWEREDRVFGPRDMILVDLAAPYVYRWPAGGASYAFHVDVDELGLPVDAVRSAARELRASPLYPLVRDHVTRVTTGAGTLRVSTAAADVGAATVKLMRALVLSAAGDSRRLGEAMHASTAARVQAYVRAHLRDPDLTPARIAAANGISVRTLYKVYEALGTSLEGSVIEQRLDGAKADLVAPVRGHHSIAAIARSWGFRDASYFARRFGRAFGVSPRQWRATGTGAAAPGAASRRRSRSAAPPELTPDRRAQPGGRMA</sequence>
<keyword evidence="2" id="KW-0238">DNA-binding</keyword>
<dbReference type="InterPro" id="IPR009057">
    <property type="entry name" value="Homeodomain-like_sf"/>
</dbReference>
<evidence type="ECO:0000259" key="5">
    <source>
        <dbReference type="PROSITE" id="PS01124"/>
    </source>
</evidence>
<dbReference type="RefSeq" id="WP_252439018.1">
    <property type="nucleotide sequence ID" value="NZ_JAGSOV010000034.1"/>
</dbReference>
<dbReference type="InterPro" id="IPR020449">
    <property type="entry name" value="Tscrpt_reg_AraC-type_HTH"/>
</dbReference>
<reference evidence="6" key="1">
    <citation type="submission" date="2021-04" db="EMBL/GenBank/DDBJ databases">
        <title>Pseudonocardia sp. nov., isolated from sandy soil of mangrove forest.</title>
        <authorList>
            <person name="Zan Z."/>
            <person name="Huang R."/>
            <person name="Liu W."/>
        </authorList>
    </citation>
    <scope>NUCLEOTIDE SEQUENCE</scope>
    <source>
        <strain evidence="6">S2-4</strain>
    </source>
</reference>
<comment type="caution">
    <text evidence="6">The sequence shown here is derived from an EMBL/GenBank/DDBJ whole genome shotgun (WGS) entry which is preliminary data.</text>
</comment>
<feature type="compositionally biased region" description="Low complexity" evidence="4">
    <location>
        <begin position="310"/>
        <end position="322"/>
    </location>
</feature>
<dbReference type="InterPro" id="IPR035418">
    <property type="entry name" value="AraC-bd_2"/>
</dbReference>
<dbReference type="InterPro" id="IPR050204">
    <property type="entry name" value="AraC_XylS_family_regulators"/>
</dbReference>
<dbReference type="Proteomes" id="UP001165283">
    <property type="component" value="Unassembled WGS sequence"/>
</dbReference>
<proteinExistence type="predicted"/>
<dbReference type="SMART" id="SM00342">
    <property type="entry name" value="HTH_ARAC"/>
    <property type="match status" value="1"/>
</dbReference>
<keyword evidence="7" id="KW-1185">Reference proteome</keyword>
<name>A0ABT1A043_9PSEU</name>
<dbReference type="EMBL" id="JAGSOV010000034">
    <property type="protein sequence ID" value="MCO1656372.1"/>
    <property type="molecule type" value="Genomic_DNA"/>
</dbReference>
<dbReference type="Pfam" id="PF12833">
    <property type="entry name" value="HTH_18"/>
    <property type="match status" value="1"/>
</dbReference>
<keyword evidence="1" id="KW-0805">Transcription regulation</keyword>
<feature type="region of interest" description="Disordered" evidence="4">
    <location>
        <begin position="310"/>
        <end position="348"/>
    </location>
</feature>
<keyword evidence="3" id="KW-0804">Transcription</keyword>
<evidence type="ECO:0000313" key="7">
    <source>
        <dbReference type="Proteomes" id="UP001165283"/>
    </source>
</evidence>
<dbReference type="Gene3D" id="1.10.10.60">
    <property type="entry name" value="Homeodomain-like"/>
    <property type="match status" value="1"/>
</dbReference>
<dbReference type="InterPro" id="IPR018060">
    <property type="entry name" value="HTH_AraC"/>
</dbReference>
<evidence type="ECO:0000256" key="4">
    <source>
        <dbReference type="SAM" id="MobiDB-lite"/>
    </source>
</evidence>
<protein>
    <submittedName>
        <fullName evidence="6">Helix-turn-helix domain-containing protein</fullName>
    </submittedName>
</protein>
<accession>A0ABT1A043</accession>